<dbReference type="PROSITE" id="PS50931">
    <property type="entry name" value="HTH_LYSR"/>
    <property type="match status" value="1"/>
</dbReference>
<evidence type="ECO:0000313" key="7">
    <source>
        <dbReference type="Proteomes" id="UP000215767"/>
    </source>
</evidence>
<dbReference type="SUPFAM" id="SSF53850">
    <property type="entry name" value="Periplasmic binding protein-like II"/>
    <property type="match status" value="1"/>
</dbReference>
<dbReference type="InterPro" id="IPR005119">
    <property type="entry name" value="LysR_subst-bd"/>
</dbReference>
<protein>
    <recommendedName>
        <fullName evidence="5">HTH lysR-type domain-containing protein</fullName>
    </recommendedName>
</protein>
<organism evidence="6 7">
    <name type="scientific">Bordetella genomosp. 11</name>
    <dbReference type="NCBI Taxonomy" id="1416808"/>
    <lineage>
        <taxon>Bacteria</taxon>
        <taxon>Pseudomonadati</taxon>
        <taxon>Pseudomonadota</taxon>
        <taxon>Betaproteobacteria</taxon>
        <taxon>Burkholderiales</taxon>
        <taxon>Alcaligenaceae</taxon>
        <taxon>Bordetella</taxon>
    </lineage>
</organism>
<dbReference type="FunFam" id="1.10.10.10:FF:000001">
    <property type="entry name" value="LysR family transcriptional regulator"/>
    <property type="match status" value="1"/>
</dbReference>
<accession>A0A261UIH7</accession>
<comment type="similarity">
    <text evidence="1">Belongs to the LysR transcriptional regulatory family.</text>
</comment>
<dbReference type="GO" id="GO:0003700">
    <property type="term" value="F:DNA-binding transcription factor activity"/>
    <property type="evidence" value="ECO:0007669"/>
    <property type="project" value="InterPro"/>
</dbReference>
<dbReference type="Pfam" id="PF00126">
    <property type="entry name" value="HTH_1"/>
    <property type="match status" value="1"/>
</dbReference>
<keyword evidence="3" id="KW-0238">DNA-binding</keyword>
<dbReference type="GO" id="GO:0003677">
    <property type="term" value="F:DNA binding"/>
    <property type="evidence" value="ECO:0007669"/>
    <property type="project" value="UniProtKB-KW"/>
</dbReference>
<dbReference type="Proteomes" id="UP000215767">
    <property type="component" value="Unassembled WGS sequence"/>
</dbReference>
<dbReference type="PRINTS" id="PR00039">
    <property type="entry name" value="HTHLYSR"/>
</dbReference>
<evidence type="ECO:0000256" key="2">
    <source>
        <dbReference type="ARBA" id="ARBA00023015"/>
    </source>
</evidence>
<evidence type="ECO:0000256" key="4">
    <source>
        <dbReference type="ARBA" id="ARBA00023163"/>
    </source>
</evidence>
<dbReference type="AlphaFoldDB" id="A0A261UIH7"/>
<evidence type="ECO:0000313" key="6">
    <source>
        <dbReference type="EMBL" id="OZI61728.1"/>
    </source>
</evidence>
<dbReference type="EMBL" id="NEVS01000004">
    <property type="protein sequence ID" value="OZI61728.1"/>
    <property type="molecule type" value="Genomic_DNA"/>
</dbReference>
<gene>
    <name evidence="6" type="ORF">CAL28_20960</name>
</gene>
<sequence length="311" mass="33736">MNLKALRYFVAIADTGSFTAAAALVRIAQPALSRHVRELESELGVPLLRRSARGAQLTHEGAALCEAARRILAEADQVKTQLTTRAQMGQSTITVGASPTLGRVLLPGLFERCDNALGDFRIALRESFTPVLSDWLARGLIDVAFLTNPEGSGDFALHHLYSEPFALVTAAPRRIPPTVPVSALPDIPLLMTRFHRSIVERQLSVVGGRLNIYAEIDSVESISELVMQGRWATVMPVSVFKRQREARTVALSEVTGVQLNRLLMLAVRRDGRTSPGIALFTDIVKAECAELVAKGVFSFSDGLGPPRDAGM</sequence>
<evidence type="ECO:0000259" key="5">
    <source>
        <dbReference type="PROSITE" id="PS50931"/>
    </source>
</evidence>
<reference evidence="7" key="1">
    <citation type="submission" date="2017-05" db="EMBL/GenBank/DDBJ databases">
        <title>Complete and WGS of Bordetella genogroups.</title>
        <authorList>
            <person name="Spilker T."/>
            <person name="Lipuma J."/>
        </authorList>
    </citation>
    <scope>NUCLEOTIDE SEQUENCE [LARGE SCALE GENOMIC DNA]</scope>
    <source>
        <strain evidence="7">AU8856</strain>
    </source>
</reference>
<dbReference type="Gene3D" id="3.40.190.290">
    <property type="match status" value="1"/>
</dbReference>
<dbReference type="InterPro" id="IPR000847">
    <property type="entry name" value="LysR_HTH_N"/>
</dbReference>
<dbReference type="InterPro" id="IPR036390">
    <property type="entry name" value="WH_DNA-bd_sf"/>
</dbReference>
<keyword evidence="7" id="KW-1185">Reference proteome</keyword>
<dbReference type="Gene3D" id="1.10.10.10">
    <property type="entry name" value="Winged helix-like DNA-binding domain superfamily/Winged helix DNA-binding domain"/>
    <property type="match status" value="1"/>
</dbReference>
<evidence type="ECO:0000256" key="3">
    <source>
        <dbReference type="ARBA" id="ARBA00023125"/>
    </source>
</evidence>
<feature type="domain" description="HTH lysR-type" evidence="5">
    <location>
        <begin position="1"/>
        <end position="58"/>
    </location>
</feature>
<dbReference type="InterPro" id="IPR036388">
    <property type="entry name" value="WH-like_DNA-bd_sf"/>
</dbReference>
<dbReference type="PANTHER" id="PTHR30419">
    <property type="entry name" value="HTH-TYPE TRANSCRIPTIONAL REGULATOR YBHD"/>
    <property type="match status" value="1"/>
</dbReference>
<dbReference type="RefSeq" id="WP_094843118.1">
    <property type="nucleotide sequence ID" value="NZ_NEVS01000004.1"/>
</dbReference>
<dbReference type="OrthoDB" id="9178397at2"/>
<dbReference type="InterPro" id="IPR050950">
    <property type="entry name" value="HTH-type_LysR_regulators"/>
</dbReference>
<keyword evidence="4" id="KW-0804">Transcription</keyword>
<evidence type="ECO:0000256" key="1">
    <source>
        <dbReference type="ARBA" id="ARBA00009437"/>
    </source>
</evidence>
<keyword evidence="2" id="KW-0805">Transcription regulation</keyword>
<dbReference type="SUPFAM" id="SSF46785">
    <property type="entry name" value="Winged helix' DNA-binding domain"/>
    <property type="match status" value="1"/>
</dbReference>
<dbReference type="CDD" id="cd05466">
    <property type="entry name" value="PBP2_LTTR_substrate"/>
    <property type="match status" value="1"/>
</dbReference>
<dbReference type="Pfam" id="PF03466">
    <property type="entry name" value="LysR_substrate"/>
    <property type="match status" value="1"/>
</dbReference>
<name>A0A261UIH7_9BORD</name>
<dbReference type="GO" id="GO:0005829">
    <property type="term" value="C:cytosol"/>
    <property type="evidence" value="ECO:0007669"/>
    <property type="project" value="TreeGrafter"/>
</dbReference>
<comment type="caution">
    <text evidence="6">The sequence shown here is derived from an EMBL/GenBank/DDBJ whole genome shotgun (WGS) entry which is preliminary data.</text>
</comment>
<proteinExistence type="inferred from homology"/>